<dbReference type="PIRSF" id="PIRSF037238">
    <property type="entry name" value="Carboxypeptidase_G2"/>
    <property type="match status" value="1"/>
</dbReference>
<dbReference type="PANTHER" id="PTHR43808">
    <property type="entry name" value="ACETYLORNITHINE DEACETYLASE"/>
    <property type="match status" value="1"/>
</dbReference>
<evidence type="ECO:0000313" key="8">
    <source>
        <dbReference type="Proteomes" id="UP000320585"/>
    </source>
</evidence>
<dbReference type="InterPro" id="IPR001261">
    <property type="entry name" value="ArgE/DapE_CS"/>
</dbReference>
<feature type="active site" description="Proton acceptor" evidence="5">
    <location>
        <position position="142"/>
    </location>
</feature>
<keyword evidence="3" id="KW-0378">Hydrolase</keyword>
<dbReference type="PROSITE" id="PS00758">
    <property type="entry name" value="ARGE_DAPE_CPG2_1"/>
    <property type="match status" value="1"/>
</dbReference>
<dbReference type="GO" id="GO:0046872">
    <property type="term" value="F:metal ion binding"/>
    <property type="evidence" value="ECO:0007669"/>
    <property type="project" value="UniProtKB-KW"/>
</dbReference>
<evidence type="ECO:0000256" key="5">
    <source>
        <dbReference type="PIRSR" id="PIRSR037238-1"/>
    </source>
</evidence>
<sequence>MKEDVFAYIDDHKAQMMDLWQDLVNQDSPASYREGVDLVAKRVFKELEEAGASTRWDEEGKALIAEIPGDSRAPVLLLGHMDTVFPVGEAARRPFTVEGSRVTGPGALDMKGGVAVMLSALKALHSAGFSGRPLKVILVSDEEIAHNGSKATVMLQREARGCAACFNCETGYEDNSLVIGRKGGVVFKAAVHGIAAHAGNNPRQGRSAIWEMAKKIDDIQNMTDWDKGITFNVGTIKGGTVSNAIPDYCEVEGDIRFQDPDISPFVKEELFKVLNHTYMEGMKTELLLYHEGMLPMKMTEENRKLFEFVKKTGEENGIPVSEGKLVGGGSDSGYVVYAGVPTVCAMGVKGRFNHTRDEYALKDSLFERAKLLGAVILKMNEV</sequence>
<dbReference type="InterPro" id="IPR050072">
    <property type="entry name" value="Peptidase_M20A"/>
</dbReference>
<comment type="cofactor">
    <cofactor evidence="1">
        <name>Zn(2+)</name>
        <dbReference type="ChEBI" id="CHEBI:29105"/>
    </cofactor>
</comment>
<dbReference type="Gene3D" id="3.40.630.10">
    <property type="entry name" value="Zn peptidases"/>
    <property type="match status" value="1"/>
</dbReference>
<dbReference type="KEGG" id="dho:Dia5BBH33_12600"/>
<feature type="active site" evidence="5">
    <location>
        <position position="82"/>
    </location>
</feature>
<keyword evidence="7" id="KW-0121">Carboxypeptidase</keyword>
<dbReference type="Gene3D" id="3.30.70.360">
    <property type="match status" value="1"/>
</dbReference>
<dbReference type="RefSeq" id="WP_143332598.1">
    <property type="nucleotide sequence ID" value="NZ_AP019697.1"/>
</dbReference>
<dbReference type="InterPro" id="IPR002933">
    <property type="entry name" value="Peptidase_M20"/>
</dbReference>
<organism evidence="7 8">
    <name type="scientific">Dialister hominis</name>
    <dbReference type="NCBI Taxonomy" id="2582419"/>
    <lineage>
        <taxon>Bacteria</taxon>
        <taxon>Bacillati</taxon>
        <taxon>Bacillota</taxon>
        <taxon>Negativicutes</taxon>
        <taxon>Veillonellales</taxon>
        <taxon>Veillonellaceae</taxon>
        <taxon>Dialister</taxon>
    </lineage>
</organism>
<keyword evidence="2" id="KW-0479">Metal-binding</keyword>
<protein>
    <submittedName>
        <fullName evidence="7">Glutamate carboxypeptidase</fullName>
    </submittedName>
</protein>
<dbReference type="SUPFAM" id="SSF53187">
    <property type="entry name" value="Zn-dependent exopeptidases"/>
    <property type="match status" value="1"/>
</dbReference>
<dbReference type="GO" id="GO:0004180">
    <property type="term" value="F:carboxypeptidase activity"/>
    <property type="evidence" value="ECO:0007669"/>
    <property type="project" value="UniProtKB-KW"/>
</dbReference>
<keyword evidence="7" id="KW-0645">Protease</keyword>
<dbReference type="InterPro" id="IPR011650">
    <property type="entry name" value="Peptidase_M20_dimer"/>
</dbReference>
<gene>
    <name evidence="7" type="ORF">Dia5BBH33_12600</name>
</gene>
<dbReference type="AlphaFoldDB" id="A0A8D4UUQ5"/>
<dbReference type="Pfam" id="PF07687">
    <property type="entry name" value="M20_dimer"/>
    <property type="match status" value="1"/>
</dbReference>
<evidence type="ECO:0000256" key="2">
    <source>
        <dbReference type="ARBA" id="ARBA00022723"/>
    </source>
</evidence>
<dbReference type="Proteomes" id="UP000320585">
    <property type="component" value="Chromosome"/>
</dbReference>
<dbReference type="OrthoDB" id="9783294at2"/>
<accession>A0A8D4UUQ5</accession>
<dbReference type="InterPro" id="IPR036264">
    <property type="entry name" value="Bact_exopeptidase_dim_dom"/>
</dbReference>
<feature type="domain" description="Peptidase M20 dimerisation" evidence="6">
    <location>
        <begin position="179"/>
        <end position="280"/>
    </location>
</feature>
<dbReference type="SUPFAM" id="SSF55031">
    <property type="entry name" value="Bacterial exopeptidase dimerisation domain"/>
    <property type="match status" value="1"/>
</dbReference>
<dbReference type="Pfam" id="PF01546">
    <property type="entry name" value="Peptidase_M20"/>
    <property type="match status" value="1"/>
</dbReference>
<evidence type="ECO:0000313" key="7">
    <source>
        <dbReference type="EMBL" id="BBK25325.1"/>
    </source>
</evidence>
<reference evidence="8" key="1">
    <citation type="submission" date="2019-05" db="EMBL/GenBank/DDBJ databases">
        <title>Complete genome sequencing of Dialister sp. strain 5BBH33.</title>
        <authorList>
            <person name="Sakamoto M."/>
            <person name="Murakami T."/>
            <person name="Mori H."/>
        </authorList>
    </citation>
    <scope>NUCLEOTIDE SEQUENCE [LARGE SCALE GENOMIC DNA]</scope>
    <source>
        <strain evidence="8">5BBH33</strain>
    </source>
</reference>
<dbReference type="InterPro" id="IPR017150">
    <property type="entry name" value="Pept_M20_glutamate_carboxypep"/>
</dbReference>
<evidence type="ECO:0000256" key="3">
    <source>
        <dbReference type="ARBA" id="ARBA00022801"/>
    </source>
</evidence>
<keyword evidence="8" id="KW-1185">Reference proteome</keyword>
<dbReference type="CDD" id="cd03885">
    <property type="entry name" value="M20_CPDG2"/>
    <property type="match status" value="1"/>
</dbReference>
<evidence type="ECO:0000259" key="6">
    <source>
        <dbReference type="Pfam" id="PF07687"/>
    </source>
</evidence>
<dbReference type="PANTHER" id="PTHR43808:SF9">
    <property type="entry name" value="BLL0789 PROTEIN"/>
    <property type="match status" value="1"/>
</dbReference>
<evidence type="ECO:0000256" key="1">
    <source>
        <dbReference type="ARBA" id="ARBA00001947"/>
    </source>
</evidence>
<keyword evidence="4" id="KW-0862">Zinc</keyword>
<name>A0A8D4UUQ5_9FIRM</name>
<dbReference type="GeneID" id="92716485"/>
<evidence type="ECO:0000256" key="4">
    <source>
        <dbReference type="ARBA" id="ARBA00022833"/>
    </source>
</evidence>
<dbReference type="EMBL" id="AP019697">
    <property type="protein sequence ID" value="BBK25325.1"/>
    <property type="molecule type" value="Genomic_DNA"/>
</dbReference>
<proteinExistence type="predicted"/>